<dbReference type="InterPro" id="IPR023997">
    <property type="entry name" value="TonB-dep_OMP_SusC/RagA_CS"/>
</dbReference>
<dbReference type="InterPro" id="IPR023996">
    <property type="entry name" value="TonB-dep_OMP_SusC/RagA"/>
</dbReference>
<dbReference type="Proteomes" id="UP001597440">
    <property type="component" value="Unassembled WGS sequence"/>
</dbReference>
<dbReference type="Pfam" id="PF13620">
    <property type="entry name" value="CarboxypepD_reg"/>
    <property type="match status" value="1"/>
</dbReference>
<comment type="subcellular location">
    <subcellularLocation>
        <location evidence="1 7">Cell outer membrane</location>
        <topology evidence="1 7">Multi-pass membrane protein</topology>
    </subcellularLocation>
</comment>
<evidence type="ECO:0000256" key="5">
    <source>
        <dbReference type="ARBA" id="ARBA00023136"/>
    </source>
</evidence>
<comment type="caution">
    <text evidence="9">The sequence shown here is derived from an EMBL/GenBank/DDBJ whole genome shotgun (WGS) entry which is preliminary data.</text>
</comment>
<sequence length="1202" mass="133088">MNKYQLNLTKRSLWAFMVLSIWGIPLLSAQNITLSKRKIRLPDVFNMVYQQTGFGVSGANTLLKDVPPVDVNVKEMPLAEFMTYVLSGSNLGAKIEGKSIFIYKKKQTDNTASTTQQQDKITISGAIVDSVGRPIPSATVHLVGAENLGVSTNQQGYFVFPNVPRNAEVSISSVGYESVRFQVYNASKNPMPDNVKPEFFNDFSARFTVVLAHSNNAIDDVVVTGYMDIDKSKFTGSAFTVRADDIKIAGEVSIDQMLQGIVPGMLVTMPSGQVGATAKIRVRGTSTLLGNQEPVWVVDGIVQRNPVPMQDGVGSLSGDMNDMSLLAANAISWLSPSDIETITVLKDASATAIYGSQAANGVIVIKTKKAKPGTVAVTYGTDISLGRRPRYSDYNLMNSQELMQLSKEIYEGRDSYTHTILPIGYGGLVQRLQNKEIDYDTYMREFRKMEYMNTDWFDLLFRNPISQTHNVNVSGGTEKLTNRTGFSFQNQLGEATGNNLTSFSASSNTTLRFSDKLSVNLLLNGGTRKTDGFAFGVNPLNYALNTSRTLPMYNEDGTFFYHEKFGTTSTAIPGKMSYLYNIQNELDNTGNTSTTRNLATSVDVRYKMTSDFEYQGLFSYTGSSTDSKNYATELSNYVTNIRGYEFGSVPSNSAEEKSTRLPFGGLVILNNAVSTGYTFRNNIVYNKTFSVKHSVTAQLGIEARGGLQTGSTDTRYGYLHYRGEKYAPVPQNPELVGNRGVENLHDAMRSNSRIVNARTNYLSEYLTAVYGYDNRYVINFSGRLDASNRFGQDQNKRFAPTWSLGAKWRVGNEAFFKQQSWMGALDIYGSYGYQGNAVEAVSPYLIARDGGLNPYFQQYTLSILSLPYPNLGWEKTKSYNLGLDISFLDGRLNATANMFAKKGDVLAARDVPIENGMASAIVLGSKIENRGYDFIVNVVPIRTKDFNWQVSVNSGFTRNKLLNNERINKRADFLAGTAIMNGEAYSTFYSYAYNGLNAKGVPTFGYMDITQTDNDLDYLVRSGKLEPDFSGGVSTSIRYKSFSLRTQFAVAFGNQKRLPIIYNNSGAPLPDQNASRFLLDRWKKPGDELLTDIPAIPPGNPNQILVTLPTIATGAMMSPYEMYSMSDRRVADADFIRCRSIGLTFDLPAQTLKKLHIKRLSFSASLTNPFLITFDKAWQGYDPETGSWPARRTGSIGLNMSL</sequence>
<accession>A0ABW5KYZ6</accession>
<evidence type="ECO:0000256" key="3">
    <source>
        <dbReference type="ARBA" id="ARBA00022452"/>
    </source>
</evidence>
<evidence type="ECO:0000256" key="7">
    <source>
        <dbReference type="PROSITE-ProRule" id="PRU01360"/>
    </source>
</evidence>
<dbReference type="SUPFAM" id="SSF56935">
    <property type="entry name" value="Porins"/>
    <property type="match status" value="1"/>
</dbReference>
<proteinExistence type="inferred from homology"/>
<feature type="domain" description="TonB-dependent receptor plug" evidence="8">
    <location>
        <begin position="231"/>
        <end position="362"/>
    </location>
</feature>
<protein>
    <submittedName>
        <fullName evidence="9">SusC/RagA family TonB-linked outer membrane protein</fullName>
    </submittedName>
</protein>
<gene>
    <name evidence="9" type="ORF">ACFSQW_07240</name>
</gene>
<dbReference type="InterPro" id="IPR036942">
    <property type="entry name" value="Beta-barrel_TonB_sf"/>
</dbReference>
<evidence type="ECO:0000256" key="1">
    <source>
        <dbReference type="ARBA" id="ARBA00004571"/>
    </source>
</evidence>
<evidence type="ECO:0000256" key="4">
    <source>
        <dbReference type="ARBA" id="ARBA00022692"/>
    </source>
</evidence>
<comment type="similarity">
    <text evidence="7">Belongs to the TonB-dependent receptor family.</text>
</comment>
<evidence type="ECO:0000256" key="6">
    <source>
        <dbReference type="ARBA" id="ARBA00023237"/>
    </source>
</evidence>
<dbReference type="Gene3D" id="2.60.40.1120">
    <property type="entry name" value="Carboxypeptidase-like, regulatory domain"/>
    <property type="match status" value="1"/>
</dbReference>
<keyword evidence="3 7" id="KW-1134">Transmembrane beta strand</keyword>
<dbReference type="InterPro" id="IPR037066">
    <property type="entry name" value="Plug_dom_sf"/>
</dbReference>
<keyword evidence="4 7" id="KW-0812">Transmembrane</keyword>
<reference evidence="10" key="1">
    <citation type="journal article" date="2019" name="Int. J. Syst. Evol. Microbiol.">
        <title>The Global Catalogue of Microorganisms (GCM) 10K type strain sequencing project: providing services to taxonomists for standard genome sequencing and annotation.</title>
        <authorList>
            <consortium name="The Broad Institute Genomics Platform"/>
            <consortium name="The Broad Institute Genome Sequencing Center for Infectious Disease"/>
            <person name="Wu L."/>
            <person name="Ma J."/>
        </authorList>
    </citation>
    <scope>NUCLEOTIDE SEQUENCE [LARGE SCALE GENOMIC DNA]</scope>
    <source>
        <strain evidence="10">KCTC 52298</strain>
    </source>
</reference>
<dbReference type="Gene3D" id="2.170.130.10">
    <property type="entry name" value="TonB-dependent receptor, plug domain"/>
    <property type="match status" value="1"/>
</dbReference>
<evidence type="ECO:0000313" key="9">
    <source>
        <dbReference type="EMBL" id="MFD2554177.1"/>
    </source>
</evidence>
<dbReference type="EMBL" id="JBHULD010000008">
    <property type="protein sequence ID" value="MFD2554177.1"/>
    <property type="molecule type" value="Genomic_DNA"/>
</dbReference>
<dbReference type="Pfam" id="PF07715">
    <property type="entry name" value="Plug"/>
    <property type="match status" value="1"/>
</dbReference>
<organism evidence="9 10">
    <name type="scientific">Sphingobacterium tabacisoli</name>
    <dbReference type="NCBI Taxonomy" id="2044855"/>
    <lineage>
        <taxon>Bacteria</taxon>
        <taxon>Pseudomonadati</taxon>
        <taxon>Bacteroidota</taxon>
        <taxon>Sphingobacteriia</taxon>
        <taxon>Sphingobacteriales</taxon>
        <taxon>Sphingobacteriaceae</taxon>
        <taxon>Sphingobacterium</taxon>
    </lineage>
</organism>
<keyword evidence="10" id="KW-1185">Reference proteome</keyword>
<dbReference type="Gene3D" id="2.40.170.20">
    <property type="entry name" value="TonB-dependent receptor, beta-barrel domain"/>
    <property type="match status" value="1"/>
</dbReference>
<evidence type="ECO:0000259" key="8">
    <source>
        <dbReference type="Pfam" id="PF07715"/>
    </source>
</evidence>
<keyword evidence="6 7" id="KW-0998">Cell outer membrane</keyword>
<dbReference type="SUPFAM" id="SSF49464">
    <property type="entry name" value="Carboxypeptidase regulatory domain-like"/>
    <property type="match status" value="1"/>
</dbReference>
<evidence type="ECO:0000313" key="10">
    <source>
        <dbReference type="Proteomes" id="UP001597440"/>
    </source>
</evidence>
<dbReference type="NCBIfam" id="TIGR04056">
    <property type="entry name" value="OMP_RagA_SusC"/>
    <property type="match status" value="1"/>
</dbReference>
<keyword evidence="2 7" id="KW-0813">Transport</keyword>
<dbReference type="PROSITE" id="PS52016">
    <property type="entry name" value="TONB_DEPENDENT_REC_3"/>
    <property type="match status" value="1"/>
</dbReference>
<dbReference type="InterPro" id="IPR039426">
    <property type="entry name" value="TonB-dep_rcpt-like"/>
</dbReference>
<evidence type="ECO:0000256" key="2">
    <source>
        <dbReference type="ARBA" id="ARBA00022448"/>
    </source>
</evidence>
<dbReference type="InterPro" id="IPR012910">
    <property type="entry name" value="Plug_dom"/>
</dbReference>
<dbReference type="InterPro" id="IPR008969">
    <property type="entry name" value="CarboxyPept-like_regulatory"/>
</dbReference>
<name>A0ABW5KYZ6_9SPHI</name>
<dbReference type="NCBIfam" id="TIGR04057">
    <property type="entry name" value="SusC_RagA_signa"/>
    <property type="match status" value="1"/>
</dbReference>
<dbReference type="RefSeq" id="WP_210356022.1">
    <property type="nucleotide sequence ID" value="NZ_JAEQMU010000006.1"/>
</dbReference>
<keyword evidence="5 7" id="KW-0472">Membrane</keyword>